<feature type="region of interest" description="Disordered" evidence="12">
    <location>
        <begin position="610"/>
        <end position="746"/>
    </location>
</feature>
<accession>A0A183BQ02</accession>
<feature type="compositionally biased region" description="Acidic residues" evidence="12">
    <location>
        <begin position="649"/>
        <end position="707"/>
    </location>
</feature>
<reference evidence="14" key="1">
    <citation type="submission" date="2014-05" db="EMBL/GenBank/DDBJ databases">
        <title>The genome and life-stage specific transcriptomes of Globodera pallida elucidate key aspects of plant parasitism by a cyst nematode.</title>
        <authorList>
            <person name="Cotton J.A."/>
            <person name="Lilley C.J."/>
            <person name="Jones L.M."/>
            <person name="Kikuchi T."/>
            <person name="Reid A.J."/>
            <person name="Thorpe P."/>
            <person name="Tsai I.J."/>
            <person name="Beasley H."/>
            <person name="Blok V."/>
            <person name="Cock P.J.A."/>
            <person name="Van den Akker S.E."/>
            <person name="Holroyd N."/>
            <person name="Hunt M."/>
            <person name="Mantelin S."/>
            <person name="Naghra H."/>
            <person name="Pain A."/>
            <person name="Palomares-Rius J.E."/>
            <person name="Zarowiecki M."/>
            <person name="Berriman M."/>
            <person name="Jones J.T."/>
            <person name="Urwin P.E."/>
        </authorList>
    </citation>
    <scope>NUCLEOTIDE SEQUENCE [LARGE SCALE GENOMIC DNA]</scope>
    <source>
        <strain evidence="14">Lindley</strain>
    </source>
</reference>
<dbReference type="WBParaSite" id="GPLIN_000268800">
    <property type="protein sequence ID" value="GPLIN_000268800"/>
    <property type="gene ID" value="GPLIN_000268800"/>
</dbReference>
<dbReference type="Proteomes" id="UP000050741">
    <property type="component" value="Unassembled WGS sequence"/>
</dbReference>
<keyword evidence="6 11" id="KW-0653">Protein transport</keyword>
<dbReference type="PIRSF" id="PIRSF037096">
    <property type="entry name" value="AP3_complex_beta"/>
    <property type="match status" value="1"/>
</dbReference>
<dbReference type="InterPro" id="IPR029390">
    <property type="entry name" value="AP3B_C"/>
</dbReference>
<evidence type="ECO:0000313" key="14">
    <source>
        <dbReference type="Proteomes" id="UP000050741"/>
    </source>
</evidence>
<dbReference type="InterPro" id="IPR026739">
    <property type="entry name" value="AP_beta"/>
</dbReference>
<keyword evidence="14" id="KW-1185">Reference proteome</keyword>
<evidence type="ECO:0000256" key="5">
    <source>
        <dbReference type="ARBA" id="ARBA00022553"/>
    </source>
</evidence>
<dbReference type="SMART" id="SM01355">
    <property type="entry name" value="AP3B1_C"/>
    <property type="match status" value="1"/>
</dbReference>
<evidence type="ECO:0000256" key="4">
    <source>
        <dbReference type="ARBA" id="ARBA00022448"/>
    </source>
</evidence>
<dbReference type="Pfam" id="PF14796">
    <property type="entry name" value="AP3B1_C"/>
    <property type="match status" value="1"/>
</dbReference>
<keyword evidence="4 11" id="KW-0813">Transport</keyword>
<dbReference type="InterPro" id="IPR011989">
    <property type="entry name" value="ARM-like"/>
</dbReference>
<dbReference type="PANTHER" id="PTHR11134">
    <property type="entry name" value="ADAPTOR COMPLEX SUBUNIT BETA FAMILY MEMBER"/>
    <property type="match status" value="1"/>
</dbReference>
<evidence type="ECO:0000256" key="8">
    <source>
        <dbReference type="ARBA" id="ARBA00023136"/>
    </source>
</evidence>
<evidence type="ECO:0000256" key="11">
    <source>
        <dbReference type="PIRNR" id="PIRNR037096"/>
    </source>
</evidence>
<evidence type="ECO:0000256" key="7">
    <source>
        <dbReference type="ARBA" id="ARBA00023034"/>
    </source>
</evidence>
<dbReference type="GO" id="GO:0030123">
    <property type="term" value="C:AP-3 adaptor complex"/>
    <property type="evidence" value="ECO:0007669"/>
    <property type="project" value="UniProtKB-UniRule"/>
</dbReference>
<comment type="function">
    <text evidence="10">Subunit of non-clathrin- and clathrin-associated adaptor protein complex 3 (AP-3) that plays a role in protein sorting in the late-Golgi/trans-Golgi network (TGN) and/or endosomes. The AP complexes mediate both the recruitment of clathrin to membranes and the recognition of sorting signals within the cytosolic tails of transmembrane cargo molecules. AP-3 appears to be involved in the sorting of a subset of transmembrane proteins targeted to lysosomes and lysosome-related organelles. In concert with the BLOC-1 complex, AP-3 is required to target cargos into vesicles assembled at cell bodies for delivery into neurites and nerve terminals.</text>
</comment>
<keyword evidence="7" id="KW-0333">Golgi apparatus</keyword>
<dbReference type="InterPro" id="IPR016024">
    <property type="entry name" value="ARM-type_fold"/>
</dbReference>
<comment type="subcellular location">
    <subcellularLocation>
        <location evidence="1">Cytoplasmic vesicle</location>
        <location evidence="1">Clathrin-coated vesicle membrane</location>
        <topology evidence="1">Peripheral membrane protein</topology>
        <orientation evidence="1">Cytoplasmic side</orientation>
    </subcellularLocation>
    <subcellularLocation>
        <location evidence="2">Golgi apparatus</location>
    </subcellularLocation>
</comment>
<evidence type="ECO:0000313" key="15">
    <source>
        <dbReference type="WBParaSite" id="GPLIN_000268800"/>
    </source>
</evidence>
<dbReference type="Pfam" id="PF01602">
    <property type="entry name" value="Adaptin_N"/>
    <property type="match status" value="2"/>
</dbReference>
<keyword evidence="8 11" id="KW-0472">Membrane</keyword>
<evidence type="ECO:0000256" key="3">
    <source>
        <dbReference type="ARBA" id="ARBA00006613"/>
    </source>
</evidence>
<evidence type="ECO:0000256" key="10">
    <source>
        <dbReference type="ARBA" id="ARBA00023570"/>
    </source>
</evidence>
<dbReference type="InterPro" id="IPR026740">
    <property type="entry name" value="AP3_beta"/>
</dbReference>
<dbReference type="AlphaFoldDB" id="A0A183BQ02"/>
<evidence type="ECO:0000259" key="13">
    <source>
        <dbReference type="SMART" id="SM01355"/>
    </source>
</evidence>
<protein>
    <recommendedName>
        <fullName evidence="11">AP-3 complex subunit beta</fullName>
    </recommendedName>
</protein>
<feature type="domain" description="AP-3 complex subunit beta C-terminal" evidence="13">
    <location>
        <begin position="747"/>
        <end position="874"/>
    </location>
</feature>
<reference evidence="15" key="2">
    <citation type="submission" date="2016-06" db="UniProtKB">
        <authorList>
            <consortium name="WormBaseParasite"/>
        </authorList>
    </citation>
    <scope>IDENTIFICATION</scope>
</reference>
<dbReference type="Gene3D" id="1.25.10.10">
    <property type="entry name" value="Leucine-rich Repeat Variant"/>
    <property type="match status" value="2"/>
</dbReference>
<evidence type="ECO:0000256" key="9">
    <source>
        <dbReference type="ARBA" id="ARBA00023329"/>
    </source>
</evidence>
<evidence type="ECO:0000256" key="12">
    <source>
        <dbReference type="SAM" id="MobiDB-lite"/>
    </source>
</evidence>
<sequence length="973" mass="109317">MRMAYPSGEGLCSPEIEISEGGTMLDGKGKFNDLKAMLDSNRENVKMDAMRRIINMVARGKDVSEMFPAVVKNVAAKNLELKKLVYVYLVRYAEEQQDLALLSISTFQRALKDPNQLIRASALRVLSSIRVQMISPVVMLAIREAIRDMSPYVRKVAAHAIPKLFALDHELQPQLIECIDNLLGLLWVDFKALTFRRRVPIGLTCFIVTFVSFAERWPTSTNGGYDRLVDSLRPHSVYTDSSADEEEESDGDEEPLKEHSKPLDCDHNLLIASVRPLLQSRNPAVVMAVAQLFFHVAPHAQLAAVPRALVRLLRGPNEVQYVVLVNIATICATRQTEELFAISKSLFEPFLKSFFVRNSDTIHVKRLKLYVLTSLVSEANVQLVAYLQMLDIAEAAIDTIGRCALAVPSAAETCLGCLIRLITTSGQDHIICASVVVLKRLLHADAPMALLRRMFQLINTVKAPMARSCILWLIGTHINKVPKLAPDLLRIVAKTFCEEADSVKLQSLNLAMRIWAIDPANREGKCAILVKYVFQLARYDRSYDIRDRCRFLRNFLFLKETNSIIFPLDIFLHERPAPVVHNSFADRAEHFQLGTLSHLLNQKCTGYTELPDFPSQQPDPTVRRSAYPLPSDDFEAVQGKETTVTNAEAVDEEEMEEEEEAEEYSSEEGNEEEEEDGDEDEEADEQSEEEVEDEDESDDGQGVEEEPIPSISNSREEEETIAEEQTAEAQPLVAKTATKKDGQQKAEHSDDLLLLDIDFGPPSTHINFVVSKWRRATAQYVPDRFELQFVEPPSSGGLCIAGRFCRSPCLYSTSMVTVQLQISYQSRHIRCCDVRLSPATNCFLPTSGPILVEALKESERRTLTLGIDFGDSTQTSEWTVKWGEDGEKTTKFDVQAPYEEQVEGIECDAEQFVDCRAKLTGMNQIRCALSRKTDQFIGRALLKVCNCKQVLGLKLCFAAQTFCVLFFDETSPN</sequence>
<dbReference type="Pfam" id="PF24080">
    <property type="entry name" value="AP3B1_C_2"/>
    <property type="match status" value="1"/>
</dbReference>
<feature type="compositionally biased region" description="Acidic residues" evidence="12">
    <location>
        <begin position="242"/>
        <end position="253"/>
    </location>
</feature>
<evidence type="ECO:0000256" key="1">
    <source>
        <dbReference type="ARBA" id="ARBA00004145"/>
    </source>
</evidence>
<dbReference type="GO" id="GO:0012505">
    <property type="term" value="C:endomembrane system"/>
    <property type="evidence" value="ECO:0007669"/>
    <property type="project" value="UniProtKB-SubCell"/>
</dbReference>
<dbReference type="InterPro" id="IPR056314">
    <property type="entry name" value="AP3B1/2_C"/>
</dbReference>
<comment type="similarity">
    <text evidence="3 11">Belongs to the adaptor complexes large subunit family.</text>
</comment>
<keyword evidence="9" id="KW-0968">Cytoplasmic vesicle</keyword>
<evidence type="ECO:0000256" key="2">
    <source>
        <dbReference type="ARBA" id="ARBA00004555"/>
    </source>
</evidence>
<dbReference type="GO" id="GO:0016192">
    <property type="term" value="P:vesicle-mediated transport"/>
    <property type="evidence" value="ECO:0007669"/>
    <property type="project" value="InterPro"/>
</dbReference>
<feature type="region of interest" description="Disordered" evidence="12">
    <location>
        <begin position="239"/>
        <end position="261"/>
    </location>
</feature>
<organism evidence="14 15">
    <name type="scientific">Globodera pallida</name>
    <name type="common">Potato cyst nematode worm</name>
    <name type="synonym">Heterodera pallida</name>
    <dbReference type="NCBI Taxonomy" id="36090"/>
    <lineage>
        <taxon>Eukaryota</taxon>
        <taxon>Metazoa</taxon>
        <taxon>Ecdysozoa</taxon>
        <taxon>Nematoda</taxon>
        <taxon>Chromadorea</taxon>
        <taxon>Rhabditida</taxon>
        <taxon>Tylenchina</taxon>
        <taxon>Tylenchomorpha</taxon>
        <taxon>Tylenchoidea</taxon>
        <taxon>Heteroderidae</taxon>
        <taxon>Heteroderinae</taxon>
        <taxon>Globodera</taxon>
    </lineage>
</organism>
<keyword evidence="5" id="KW-0597">Phosphoprotein</keyword>
<dbReference type="GO" id="GO:0006886">
    <property type="term" value="P:intracellular protein transport"/>
    <property type="evidence" value="ECO:0007669"/>
    <property type="project" value="InterPro"/>
</dbReference>
<proteinExistence type="inferred from homology"/>
<evidence type="ECO:0000256" key="6">
    <source>
        <dbReference type="ARBA" id="ARBA00022927"/>
    </source>
</evidence>
<name>A0A183BQ02_GLOPA</name>
<feature type="compositionally biased region" description="Acidic residues" evidence="12">
    <location>
        <begin position="716"/>
        <end position="726"/>
    </location>
</feature>
<dbReference type="SUPFAM" id="SSF48371">
    <property type="entry name" value="ARM repeat"/>
    <property type="match status" value="1"/>
</dbReference>
<dbReference type="InterPro" id="IPR002553">
    <property type="entry name" value="Clathrin/coatomer_adapt-like_N"/>
</dbReference>